<reference evidence="2" key="2">
    <citation type="submission" date="2004-02" db="EMBL/GenBank/DDBJ databases">
        <authorList>
            <consortium name="Genoscope"/>
            <consortium name="Whitehead Institute Centre for Genome Research"/>
        </authorList>
    </citation>
    <scope>NUCLEOTIDE SEQUENCE</scope>
</reference>
<proteinExistence type="predicted"/>
<dbReference type="EMBL" id="CAAE01014661">
    <property type="protein sequence ID" value="CAG01851.1"/>
    <property type="molecule type" value="Genomic_DNA"/>
</dbReference>
<name>Q4SBY1_TETNG</name>
<sequence>MTSKTDSPPPYEDALHHPKYGSYPLRPQQGSHVPPPSYSPNPGMCPSLPGYWGQEGVYPPAGMWAAPGFPPSGGPVTVPALSAGAPASSTGRLRRSNPALRVIY</sequence>
<feature type="region of interest" description="Disordered" evidence="1">
    <location>
        <begin position="1"/>
        <end position="45"/>
    </location>
</feature>
<gene>
    <name evidence="2" type="ORF">GSTENG00020762001</name>
</gene>
<organism evidence="2">
    <name type="scientific">Tetraodon nigroviridis</name>
    <name type="common">Spotted green pufferfish</name>
    <name type="synonym">Chelonodon nigroviridis</name>
    <dbReference type="NCBI Taxonomy" id="99883"/>
    <lineage>
        <taxon>Eukaryota</taxon>
        <taxon>Metazoa</taxon>
        <taxon>Chordata</taxon>
        <taxon>Craniata</taxon>
        <taxon>Vertebrata</taxon>
        <taxon>Euteleostomi</taxon>
        <taxon>Actinopterygii</taxon>
        <taxon>Neopterygii</taxon>
        <taxon>Teleostei</taxon>
        <taxon>Neoteleostei</taxon>
        <taxon>Acanthomorphata</taxon>
        <taxon>Eupercaria</taxon>
        <taxon>Tetraodontiformes</taxon>
        <taxon>Tetradontoidea</taxon>
        <taxon>Tetraodontidae</taxon>
        <taxon>Tetraodon</taxon>
    </lineage>
</organism>
<comment type="caution">
    <text evidence="2">The sequence shown here is derived from an EMBL/GenBank/DDBJ whole genome shotgun (WGS) entry which is preliminary data.</text>
</comment>
<reference evidence="2" key="1">
    <citation type="journal article" date="2004" name="Nature">
        <title>Genome duplication in the teleost fish Tetraodon nigroviridis reveals the early vertebrate proto-karyotype.</title>
        <authorList>
            <person name="Jaillon O."/>
            <person name="Aury J.-M."/>
            <person name="Brunet F."/>
            <person name="Petit J.-L."/>
            <person name="Stange-Thomann N."/>
            <person name="Mauceli E."/>
            <person name="Bouneau L."/>
            <person name="Fischer C."/>
            <person name="Ozouf-Costaz C."/>
            <person name="Bernot A."/>
            <person name="Nicaud S."/>
            <person name="Jaffe D."/>
            <person name="Fisher S."/>
            <person name="Lutfalla G."/>
            <person name="Dossat C."/>
            <person name="Segurens B."/>
            <person name="Dasilva C."/>
            <person name="Salanoubat M."/>
            <person name="Levy M."/>
            <person name="Boudet N."/>
            <person name="Castellano S."/>
            <person name="Anthouard V."/>
            <person name="Jubin C."/>
            <person name="Castelli V."/>
            <person name="Katinka M."/>
            <person name="Vacherie B."/>
            <person name="Biemont C."/>
            <person name="Skalli Z."/>
            <person name="Cattolico L."/>
            <person name="Poulain J."/>
            <person name="De Berardinis V."/>
            <person name="Cruaud C."/>
            <person name="Duprat S."/>
            <person name="Brottier P."/>
            <person name="Coutanceau J.-P."/>
            <person name="Gouzy J."/>
            <person name="Parra G."/>
            <person name="Lardier G."/>
            <person name="Chapple C."/>
            <person name="McKernan K.J."/>
            <person name="McEwan P."/>
            <person name="Bosak S."/>
            <person name="Kellis M."/>
            <person name="Volff J.-N."/>
            <person name="Guigo R."/>
            <person name="Zody M.C."/>
            <person name="Mesirov J."/>
            <person name="Lindblad-Toh K."/>
            <person name="Birren B."/>
            <person name="Nusbaum C."/>
            <person name="Kahn D."/>
            <person name="Robinson-Rechavi M."/>
            <person name="Laudet V."/>
            <person name="Schachter V."/>
            <person name="Quetier F."/>
            <person name="Saurin W."/>
            <person name="Scarpelli C."/>
            <person name="Wincker P."/>
            <person name="Lander E.S."/>
            <person name="Weissenbach J."/>
            <person name="Roest Crollius H."/>
        </authorList>
    </citation>
    <scope>NUCLEOTIDE SEQUENCE [LARGE SCALE GENOMIC DNA]</scope>
</reference>
<dbReference type="OrthoDB" id="7933078at2759"/>
<evidence type="ECO:0000313" key="2">
    <source>
        <dbReference type="EMBL" id="CAG01851.1"/>
    </source>
</evidence>
<accession>Q4SBY1</accession>
<dbReference type="AlphaFoldDB" id="Q4SBY1"/>
<dbReference type="KEGG" id="tng:GSTEN00020762G001"/>
<evidence type="ECO:0000256" key="1">
    <source>
        <dbReference type="SAM" id="MobiDB-lite"/>
    </source>
</evidence>
<protein>
    <submittedName>
        <fullName evidence="2">(spotted green pufferfish) hypothetical protein</fullName>
    </submittedName>
</protein>